<comment type="similarity">
    <text evidence="1">Belongs to the oxygen-dependent FAD-linked oxidoreductase family.</text>
</comment>
<organism evidence="6 7">
    <name type="scientific">Amylocarpus encephaloides</name>
    <dbReference type="NCBI Taxonomy" id="45428"/>
    <lineage>
        <taxon>Eukaryota</taxon>
        <taxon>Fungi</taxon>
        <taxon>Dikarya</taxon>
        <taxon>Ascomycota</taxon>
        <taxon>Pezizomycotina</taxon>
        <taxon>Leotiomycetes</taxon>
        <taxon>Helotiales</taxon>
        <taxon>Helotiales incertae sedis</taxon>
        <taxon>Amylocarpus</taxon>
    </lineage>
</organism>
<dbReference type="SUPFAM" id="SSF56176">
    <property type="entry name" value="FAD-binding/transporter-associated domain-like"/>
    <property type="match status" value="1"/>
</dbReference>
<evidence type="ECO:0000313" key="6">
    <source>
        <dbReference type="EMBL" id="KAG9229819.1"/>
    </source>
</evidence>
<keyword evidence="4" id="KW-0560">Oxidoreductase</keyword>
<evidence type="ECO:0000256" key="4">
    <source>
        <dbReference type="ARBA" id="ARBA00023002"/>
    </source>
</evidence>
<evidence type="ECO:0000256" key="3">
    <source>
        <dbReference type="ARBA" id="ARBA00022827"/>
    </source>
</evidence>
<keyword evidence="2" id="KW-0285">Flavoprotein</keyword>
<dbReference type="PANTHER" id="PTHR42973:SF22">
    <property type="entry name" value="FAD-BINDING PCMH-TYPE DOMAIN-CONTAINING PROTEIN-RELATED"/>
    <property type="match status" value="1"/>
</dbReference>
<evidence type="ECO:0000313" key="7">
    <source>
        <dbReference type="Proteomes" id="UP000824998"/>
    </source>
</evidence>
<dbReference type="AlphaFoldDB" id="A0A9P7Y9V7"/>
<dbReference type="InterPro" id="IPR036318">
    <property type="entry name" value="FAD-bd_PCMH-like_sf"/>
</dbReference>
<proteinExistence type="inferred from homology"/>
<dbReference type="Gene3D" id="3.30.465.10">
    <property type="match status" value="1"/>
</dbReference>
<name>A0A9P7Y9V7_9HELO</name>
<dbReference type="GO" id="GO:0071949">
    <property type="term" value="F:FAD binding"/>
    <property type="evidence" value="ECO:0007669"/>
    <property type="project" value="InterPro"/>
</dbReference>
<sequence>MLFSFAKNFTSKTAHRVSLLLVWLFCSFLATRILSVSVPGDVAYNSSLKGYFSALEQEILPSCIVSPALAQRGVKFAISGGGHSLNANAANIDGGVTISLRLINSTSVNAEKNLVKIGGGAKWGEVYPTLESLGLATSGGRDGDVGIGGLATGGGISFFSQRIGWVCDNVQNFEVVLASGEIVNANKISNPDLFKALKGGSNNFGVVTRFDISAFPQKPFYGGQVISLPSTFSDQLSAFANIVHSGDPYTHTILSVIWDSDLQGEFVAANLQYSNEGVTNPPLFVPFTNVTSKLVDTMRVSVVSDFAQELMQPPKNRRYQFATTTFGGGFDLLKTVYQLFDTLLVEVKTIPDLTWSLSLQAAPRVTSDVGTNTLGLSSSDEPTIILEIGYNWISQTEDFRIQAMAKQFIADVDTAAKRAGYFKKFKYLNYATNWQDPIRSYGANSLKQLKAVGRKYDPKGLFQKGCPGGFKISKAGGGY</sequence>
<dbReference type="InterPro" id="IPR016169">
    <property type="entry name" value="FAD-bd_PCMH_sub2"/>
</dbReference>
<dbReference type="OrthoDB" id="2151789at2759"/>
<dbReference type="InterPro" id="IPR050416">
    <property type="entry name" value="FAD-linked_Oxidoreductase"/>
</dbReference>
<dbReference type="PANTHER" id="PTHR42973">
    <property type="entry name" value="BINDING OXIDOREDUCTASE, PUTATIVE (AFU_ORTHOLOGUE AFUA_1G17690)-RELATED"/>
    <property type="match status" value="1"/>
</dbReference>
<evidence type="ECO:0000259" key="5">
    <source>
        <dbReference type="PROSITE" id="PS51387"/>
    </source>
</evidence>
<accession>A0A9P7Y9V7</accession>
<feature type="domain" description="FAD-binding PCMH-type" evidence="5">
    <location>
        <begin position="35"/>
        <end position="217"/>
    </location>
</feature>
<dbReference type="InterPro" id="IPR016166">
    <property type="entry name" value="FAD-bd_PCMH"/>
</dbReference>
<dbReference type="Proteomes" id="UP000824998">
    <property type="component" value="Unassembled WGS sequence"/>
</dbReference>
<protein>
    <recommendedName>
        <fullName evidence="5">FAD-binding PCMH-type domain-containing protein</fullName>
    </recommendedName>
</protein>
<dbReference type="PROSITE" id="PS51387">
    <property type="entry name" value="FAD_PCMH"/>
    <property type="match status" value="1"/>
</dbReference>
<comment type="caution">
    <text evidence="6">The sequence shown here is derived from an EMBL/GenBank/DDBJ whole genome shotgun (WGS) entry which is preliminary data.</text>
</comment>
<gene>
    <name evidence="6" type="ORF">BJ875DRAFT_445599</name>
</gene>
<dbReference type="EMBL" id="MU251728">
    <property type="protein sequence ID" value="KAG9229819.1"/>
    <property type="molecule type" value="Genomic_DNA"/>
</dbReference>
<evidence type="ECO:0000256" key="1">
    <source>
        <dbReference type="ARBA" id="ARBA00005466"/>
    </source>
</evidence>
<dbReference type="Pfam" id="PF01565">
    <property type="entry name" value="FAD_binding_4"/>
    <property type="match status" value="1"/>
</dbReference>
<dbReference type="GO" id="GO:0016491">
    <property type="term" value="F:oxidoreductase activity"/>
    <property type="evidence" value="ECO:0007669"/>
    <property type="project" value="UniProtKB-KW"/>
</dbReference>
<keyword evidence="3" id="KW-0274">FAD</keyword>
<dbReference type="InterPro" id="IPR006094">
    <property type="entry name" value="Oxid_FAD_bind_N"/>
</dbReference>
<evidence type="ECO:0000256" key="2">
    <source>
        <dbReference type="ARBA" id="ARBA00022630"/>
    </source>
</evidence>
<reference evidence="6" key="1">
    <citation type="journal article" date="2021" name="IMA Fungus">
        <title>Genomic characterization of three marine fungi, including Emericellopsis atlantica sp. nov. with signatures of a generalist lifestyle and marine biomass degradation.</title>
        <authorList>
            <person name="Hagestad O.C."/>
            <person name="Hou L."/>
            <person name="Andersen J.H."/>
            <person name="Hansen E.H."/>
            <person name="Altermark B."/>
            <person name="Li C."/>
            <person name="Kuhnert E."/>
            <person name="Cox R.J."/>
            <person name="Crous P.W."/>
            <person name="Spatafora J.W."/>
            <person name="Lail K."/>
            <person name="Amirebrahimi M."/>
            <person name="Lipzen A."/>
            <person name="Pangilinan J."/>
            <person name="Andreopoulos W."/>
            <person name="Hayes R.D."/>
            <person name="Ng V."/>
            <person name="Grigoriev I.V."/>
            <person name="Jackson S.A."/>
            <person name="Sutton T.D.S."/>
            <person name="Dobson A.D.W."/>
            <person name="Rama T."/>
        </authorList>
    </citation>
    <scope>NUCLEOTIDE SEQUENCE</scope>
    <source>
        <strain evidence="6">TRa018bII</strain>
    </source>
</reference>
<keyword evidence="7" id="KW-1185">Reference proteome</keyword>